<dbReference type="EMBL" id="CAUDKV010000024">
    <property type="protein sequence ID" value="CAJ0893168.1"/>
    <property type="molecule type" value="Genomic_DNA"/>
</dbReference>
<dbReference type="Proteomes" id="UP001190002">
    <property type="component" value="Unassembled WGS sequence"/>
</dbReference>
<evidence type="ECO:0000313" key="1">
    <source>
        <dbReference type="EMBL" id="CAJ0693442.1"/>
    </source>
</evidence>
<keyword evidence="4" id="KW-1185">Reference proteome</keyword>
<dbReference type="Proteomes" id="UP001190452">
    <property type="component" value="Unassembled WGS sequence"/>
</dbReference>
<sequence>MRSPDLLADILPRAAKLDSSLDEAKVTVAMTRIDEIWDQLFPAEQTRIFKLLIEKVIVSPTDLEVRLRPNGIERLVLELRPEPAKEAAEVTA</sequence>
<accession>A0AAD2EMB7</accession>
<gene>
    <name evidence="2" type="ORF">R77569_04289</name>
    <name evidence="1" type="ORF">R77591_04088</name>
</gene>
<proteinExistence type="predicted"/>
<reference evidence="1 4" key="1">
    <citation type="submission" date="2023-07" db="EMBL/GenBank/DDBJ databases">
        <authorList>
            <person name="Peeters C."/>
        </authorList>
    </citation>
    <scope>NUCLEOTIDE SEQUENCE</scope>
    <source>
        <strain evidence="2 4">R-77569</strain>
        <strain evidence="1">R-77591</strain>
    </source>
</reference>
<protein>
    <submittedName>
        <fullName evidence="1">Uncharacterized protein</fullName>
    </submittedName>
</protein>
<comment type="caution">
    <text evidence="1">The sequence shown here is derived from an EMBL/GenBank/DDBJ whole genome shotgun (WGS) entry which is preliminary data.</text>
</comment>
<evidence type="ECO:0000313" key="3">
    <source>
        <dbReference type="Proteomes" id="UP001190002"/>
    </source>
</evidence>
<evidence type="ECO:0000313" key="4">
    <source>
        <dbReference type="Proteomes" id="UP001190452"/>
    </source>
</evidence>
<evidence type="ECO:0000313" key="2">
    <source>
        <dbReference type="EMBL" id="CAJ0893168.1"/>
    </source>
</evidence>
<name>A0AAD2EMB7_9RALS</name>
<dbReference type="EMBL" id="CATVXE010000021">
    <property type="protein sequence ID" value="CAJ0693442.1"/>
    <property type="molecule type" value="Genomic_DNA"/>
</dbReference>
<dbReference type="AlphaFoldDB" id="A0AAD2EMB7"/>
<organism evidence="1 3">
    <name type="scientific">Ralstonia mannitolilytica</name>
    <dbReference type="NCBI Taxonomy" id="105219"/>
    <lineage>
        <taxon>Bacteria</taxon>
        <taxon>Pseudomonadati</taxon>
        <taxon>Pseudomonadota</taxon>
        <taxon>Betaproteobacteria</taxon>
        <taxon>Burkholderiales</taxon>
        <taxon>Burkholderiaceae</taxon>
        <taxon>Ralstonia</taxon>
    </lineage>
</organism>
<dbReference type="RefSeq" id="WP_244190938.1">
    <property type="nucleotide sequence ID" value="NZ_CATVXE010000021.1"/>
</dbReference>